<dbReference type="InterPro" id="IPR036615">
    <property type="entry name" value="Mur_ligase_C_dom_sf"/>
</dbReference>
<evidence type="ECO:0000256" key="3">
    <source>
        <dbReference type="ARBA" id="ARBA00022840"/>
    </source>
</evidence>
<dbReference type="Proteomes" id="UP000231648">
    <property type="component" value="Unassembled WGS sequence"/>
</dbReference>
<evidence type="ECO:0000313" key="6">
    <source>
        <dbReference type="EMBL" id="PJE57760.1"/>
    </source>
</evidence>
<dbReference type="EMBL" id="PFDX01000003">
    <property type="protein sequence ID" value="PJE57760.1"/>
    <property type="molecule type" value="Genomic_DNA"/>
</dbReference>
<dbReference type="InterPro" id="IPR051046">
    <property type="entry name" value="MurCDEF_CellWall_CoF430Synth"/>
</dbReference>
<proteinExistence type="predicted"/>
<dbReference type="GO" id="GO:0005524">
    <property type="term" value="F:ATP binding"/>
    <property type="evidence" value="ECO:0007669"/>
    <property type="project" value="UniProtKB-KW"/>
</dbReference>
<dbReference type="Gene3D" id="3.40.1190.10">
    <property type="entry name" value="Mur-like, catalytic domain"/>
    <property type="match status" value="1"/>
</dbReference>
<dbReference type="InterPro" id="IPR036565">
    <property type="entry name" value="Mur-like_cat_sf"/>
</dbReference>
<name>A0A2M8KCW3_9BACT</name>
<dbReference type="SUPFAM" id="SSF53623">
    <property type="entry name" value="MurD-like peptide ligases, catalytic domain"/>
    <property type="match status" value="1"/>
</dbReference>
<keyword evidence="1" id="KW-0436">Ligase</keyword>
<evidence type="ECO:0000256" key="2">
    <source>
        <dbReference type="ARBA" id="ARBA00022741"/>
    </source>
</evidence>
<evidence type="ECO:0000313" key="7">
    <source>
        <dbReference type="Proteomes" id="UP000231648"/>
    </source>
</evidence>
<dbReference type="Pfam" id="PF08245">
    <property type="entry name" value="Mur_ligase_M"/>
    <property type="match status" value="2"/>
</dbReference>
<organism evidence="6 7">
    <name type="scientific">Candidatus Portnoybacteria bacterium CG10_big_fil_rev_8_21_14_0_10_38_18</name>
    <dbReference type="NCBI Taxonomy" id="1974813"/>
    <lineage>
        <taxon>Bacteria</taxon>
        <taxon>Candidatus Portnoyibacteriota</taxon>
    </lineage>
</organism>
<dbReference type="InterPro" id="IPR013221">
    <property type="entry name" value="Mur_ligase_cen"/>
</dbReference>
<dbReference type="AlphaFoldDB" id="A0A2M8KCW3"/>
<evidence type="ECO:0008006" key="8">
    <source>
        <dbReference type="Google" id="ProtNLM"/>
    </source>
</evidence>
<keyword evidence="2" id="KW-0547">Nucleotide-binding</keyword>
<protein>
    <recommendedName>
        <fullName evidence="8">UDP-N-acetylmuramoyl-tripeptide--D-alanyl-D-alanine ligase</fullName>
    </recommendedName>
</protein>
<accession>A0A2M8KCW3</accession>
<feature type="domain" description="Mur ligase central" evidence="5">
    <location>
        <begin position="27"/>
        <end position="75"/>
    </location>
</feature>
<evidence type="ECO:0000259" key="4">
    <source>
        <dbReference type="Pfam" id="PF02875"/>
    </source>
</evidence>
<dbReference type="GO" id="GO:0016881">
    <property type="term" value="F:acid-amino acid ligase activity"/>
    <property type="evidence" value="ECO:0007669"/>
    <property type="project" value="InterPro"/>
</dbReference>
<dbReference type="PANTHER" id="PTHR43024:SF1">
    <property type="entry name" value="UDP-N-ACETYLMURAMOYL-TRIPEPTIDE--D-ALANYL-D-ALANINE LIGASE"/>
    <property type="match status" value="1"/>
</dbReference>
<feature type="domain" description="Mur ligase central" evidence="5">
    <location>
        <begin position="103"/>
        <end position="247"/>
    </location>
</feature>
<sequence>MRKILQKILKTLTKPVLNKYKPVIIAVTGSVGKTSTKEAIYYVLKSHFGEKEVRRNQRNYNNEIGVPLTIFGLETAGRSILRWLIRFIKIFWMMIFRVSYPGFLVLEMGADRPGDIKYLTDFVHPKIGLIAAVGEIPVHVEFFEDTQELAREKRNLIACLKDDEVAILNYDDDTVRCLGEGVKAKILTYGLKDKADVRATNCDLKFGINGNVSELNFKLEFKGSTVPAKLFNVLGVQHLYSVLGATAVGIVFGINLVEIAEALKEIQPLPGRMHLILGVKRTLIIDDSYNAALLSMEAALESLNIFEKDSFAAGHRRKIVILGDMLEIGEYAPEAHRRVGRKAFEVSDLIFTVGPRAKFIAESAIKYGFDEKKVFQFDVSEDAAKVVQEQIEEGDIILVKGSRAMRMEKIIKEIMAEPEKAKELLVA</sequence>
<reference evidence="7" key="1">
    <citation type="submission" date="2017-09" db="EMBL/GenBank/DDBJ databases">
        <title>Depth-based differentiation of microbial function through sediment-hosted aquifers and enrichment of novel symbionts in the deep terrestrial subsurface.</title>
        <authorList>
            <person name="Probst A.J."/>
            <person name="Ladd B."/>
            <person name="Jarett J.K."/>
            <person name="Geller-Mcgrath D.E."/>
            <person name="Sieber C.M.K."/>
            <person name="Emerson J.B."/>
            <person name="Anantharaman K."/>
            <person name="Thomas B.C."/>
            <person name="Malmstrom R."/>
            <person name="Stieglmeier M."/>
            <person name="Klingl A."/>
            <person name="Woyke T."/>
            <person name="Ryan C.M."/>
            <person name="Banfield J.F."/>
        </authorList>
    </citation>
    <scope>NUCLEOTIDE SEQUENCE [LARGE SCALE GENOMIC DNA]</scope>
</reference>
<dbReference type="Gene3D" id="3.90.190.20">
    <property type="entry name" value="Mur ligase, C-terminal domain"/>
    <property type="match status" value="1"/>
</dbReference>
<comment type="caution">
    <text evidence="6">The sequence shown here is derived from an EMBL/GenBank/DDBJ whole genome shotgun (WGS) entry which is preliminary data.</text>
</comment>
<dbReference type="InterPro" id="IPR004101">
    <property type="entry name" value="Mur_ligase_C"/>
</dbReference>
<keyword evidence="3" id="KW-0067">ATP-binding</keyword>
<dbReference type="SUPFAM" id="SSF53244">
    <property type="entry name" value="MurD-like peptide ligases, peptide-binding domain"/>
    <property type="match status" value="1"/>
</dbReference>
<dbReference type="Pfam" id="PF02875">
    <property type="entry name" value="Mur_ligase_C"/>
    <property type="match status" value="1"/>
</dbReference>
<feature type="domain" description="Mur ligase C-terminal" evidence="4">
    <location>
        <begin position="271"/>
        <end position="403"/>
    </location>
</feature>
<dbReference type="PANTHER" id="PTHR43024">
    <property type="entry name" value="UDP-N-ACETYLMURAMOYL-TRIPEPTIDE--D-ALANYL-D-ALANINE LIGASE"/>
    <property type="match status" value="1"/>
</dbReference>
<evidence type="ECO:0000259" key="5">
    <source>
        <dbReference type="Pfam" id="PF08245"/>
    </source>
</evidence>
<evidence type="ECO:0000256" key="1">
    <source>
        <dbReference type="ARBA" id="ARBA00022598"/>
    </source>
</evidence>
<gene>
    <name evidence="6" type="ORF">COU82_00380</name>
</gene>